<comment type="function">
    <text evidence="5">Catalyzes the conversion of 1-hydroxy-2-methyl-2-(E)-butenyl 4-diphosphate (HMBPP) into a mixture of isopentenyl diphosphate (IPP) and dimethylallyl diphosphate (DMAPP). Acts in the terminal step of the DOXP/MEP pathway for isoprenoid precursor biosynthesis.</text>
</comment>
<feature type="binding site" evidence="5">
    <location>
        <position position="212"/>
    </location>
    <ligand>
        <name>[4Fe-4S] cluster</name>
        <dbReference type="ChEBI" id="CHEBI:49883"/>
    </ligand>
</feature>
<evidence type="ECO:0000256" key="5">
    <source>
        <dbReference type="HAMAP-Rule" id="MF_00191"/>
    </source>
</evidence>
<feature type="binding site" evidence="5">
    <location>
        <position position="142"/>
    </location>
    <ligand>
        <name>(2E)-4-hydroxy-3-methylbut-2-enyl diphosphate</name>
        <dbReference type="ChEBI" id="CHEBI:128753"/>
    </ligand>
</feature>
<dbReference type="Proteomes" id="UP000829494">
    <property type="component" value="Chromosome"/>
</dbReference>
<dbReference type="PANTHER" id="PTHR30426">
    <property type="entry name" value="4-HYDROXY-3-METHYLBUT-2-ENYL DIPHOSPHATE REDUCTASE"/>
    <property type="match status" value="1"/>
</dbReference>
<feature type="binding site" evidence="5">
    <location>
        <position position="182"/>
    </location>
    <ligand>
        <name>(2E)-4-hydroxy-3-methylbut-2-enyl diphosphate</name>
        <dbReference type="ChEBI" id="CHEBI:128753"/>
    </ligand>
</feature>
<reference evidence="6 7" key="1">
    <citation type="submission" date="2022-03" db="EMBL/GenBank/DDBJ databases">
        <title>Complete genome of Streptomyces rimosus ssp. rimosus R7 (=ATCC 10970).</title>
        <authorList>
            <person name="Beganovic S."/>
            <person name="Ruckert C."/>
            <person name="Busche T."/>
            <person name="Kalinowski J."/>
            <person name="Wittmann C."/>
        </authorList>
    </citation>
    <scope>NUCLEOTIDE SEQUENCE [LARGE SCALE GENOMIC DNA]</scope>
    <source>
        <strain evidence="6 7">R7</strain>
    </source>
</reference>
<dbReference type="CDD" id="cd13944">
    <property type="entry name" value="lytB_ispH"/>
    <property type="match status" value="1"/>
</dbReference>
<comment type="catalytic activity">
    <reaction evidence="5">
        <text>dimethylallyl diphosphate + 2 oxidized [2Fe-2S]-[ferredoxin] + H2O = (2E)-4-hydroxy-3-methylbut-2-enyl diphosphate + 2 reduced [2Fe-2S]-[ferredoxin] + 2 H(+)</text>
        <dbReference type="Rhea" id="RHEA:24825"/>
        <dbReference type="Rhea" id="RHEA-COMP:10000"/>
        <dbReference type="Rhea" id="RHEA-COMP:10001"/>
        <dbReference type="ChEBI" id="CHEBI:15377"/>
        <dbReference type="ChEBI" id="CHEBI:15378"/>
        <dbReference type="ChEBI" id="CHEBI:33737"/>
        <dbReference type="ChEBI" id="CHEBI:33738"/>
        <dbReference type="ChEBI" id="CHEBI:57623"/>
        <dbReference type="ChEBI" id="CHEBI:128753"/>
        <dbReference type="EC" id="1.17.7.4"/>
    </reaction>
</comment>
<dbReference type="PANTHER" id="PTHR30426:SF0">
    <property type="entry name" value="4-HYDROXY-3-METHYLBUT-2-ENYL DIPHOSPHATE REDUCTASE"/>
    <property type="match status" value="1"/>
</dbReference>
<dbReference type="EC" id="1.17.7.4" evidence="5"/>
<feature type="binding site" evidence="5">
    <location>
        <position position="285"/>
    </location>
    <ligand>
        <name>(2E)-4-hydroxy-3-methylbut-2-enyl diphosphate</name>
        <dbReference type="ChEBI" id="CHEBI:128753"/>
    </ligand>
</feature>
<keyword evidence="4 5" id="KW-0411">Iron-sulfur</keyword>
<feature type="binding site" evidence="5">
    <location>
        <position position="30"/>
    </location>
    <ligand>
        <name>[4Fe-4S] cluster</name>
        <dbReference type="ChEBI" id="CHEBI:49883"/>
    </ligand>
</feature>
<comment type="cofactor">
    <cofactor evidence="5">
        <name>[4Fe-4S] cluster</name>
        <dbReference type="ChEBI" id="CHEBI:49883"/>
    </cofactor>
    <text evidence="5">Binds 1 [4Fe-4S] cluster per subunit.</text>
</comment>
<feature type="binding site" evidence="5">
    <location>
        <position position="92"/>
    </location>
    <ligand>
        <name>(2E)-4-hydroxy-3-methylbut-2-enyl diphosphate</name>
        <dbReference type="ChEBI" id="CHEBI:128753"/>
    </ligand>
</feature>
<evidence type="ECO:0000256" key="2">
    <source>
        <dbReference type="ARBA" id="ARBA00022723"/>
    </source>
</evidence>
<comment type="pathway">
    <text evidence="5">Isoprenoid biosynthesis; dimethylallyl diphosphate biosynthesis; dimethylallyl diphosphate from (2E)-4-hydroxy-3-methylbutenyl diphosphate: step 1/1.</text>
</comment>
<dbReference type="Gene3D" id="3.40.1010.20">
    <property type="entry name" value="4-hydroxy-3-methylbut-2-enyl diphosphate reductase, catalytic domain"/>
    <property type="match status" value="2"/>
</dbReference>
<name>A0ABY3YTI2_STRRM</name>
<dbReference type="InterPro" id="IPR003451">
    <property type="entry name" value="LytB/IspH"/>
</dbReference>
<dbReference type="HAMAP" id="MF_00191">
    <property type="entry name" value="IspH"/>
    <property type="match status" value="1"/>
</dbReference>
<feature type="binding site" evidence="5">
    <location>
        <position position="92"/>
    </location>
    <ligand>
        <name>dimethylallyl diphosphate</name>
        <dbReference type="ChEBI" id="CHEBI:57623"/>
    </ligand>
</feature>
<feature type="binding site" evidence="5">
    <location>
        <position position="92"/>
    </location>
    <ligand>
        <name>isopentenyl diphosphate</name>
        <dbReference type="ChEBI" id="CHEBI:128769"/>
    </ligand>
</feature>
<dbReference type="Pfam" id="PF02401">
    <property type="entry name" value="LYTB"/>
    <property type="match status" value="1"/>
</dbReference>
<sequence>MPYFVSSAARSAAATAGPGRVLLASPRGYCAGADRAVVTVEKALDRYGPPVYVRQQTVRNAHVVRALERRGAVFVGATDEVPEGAVVVCPEHGTAFEVHAEAARRGLTTVDASCPRVTKVHLEARRFAREGYDILLIGREGHEEVVGALGEAPDRVHLVGGPDDVPYLRVADEGRVVWLSQTTLSVDETAVTVHALKARFPAVLGPPGDDICYATRNRQATVRRLAGICDLVLVIGSRKSAAAARLAETAVLAGVPAAHLVDCAEEIDPAWLRGMSTVGLTSGASVPEILVAEALDRLAAYGFDDVEVIGAEAGGPEWRPAGVAWLGDDRGF</sequence>
<dbReference type="GO" id="GO:0051745">
    <property type="term" value="F:4-hydroxy-3-methylbut-2-enyl diphosphate reductase activity"/>
    <property type="evidence" value="ECO:0007669"/>
    <property type="project" value="UniProtKB-EC"/>
</dbReference>
<comment type="caution">
    <text evidence="5">Lacks conserved residue(s) required for the propagation of feature annotation.</text>
</comment>
<evidence type="ECO:0000256" key="1">
    <source>
        <dbReference type="ARBA" id="ARBA00022485"/>
    </source>
</evidence>
<protein>
    <recommendedName>
        <fullName evidence="5">4-hydroxy-3-methylbut-2-enyl diphosphate reductase</fullName>
        <shortName evidence="5">HMBPP reductase</shortName>
        <ecNumber evidence="5">1.17.7.4</ecNumber>
    </recommendedName>
</protein>
<keyword evidence="5" id="KW-0414">Isoprene biosynthesis</keyword>
<feature type="binding site" evidence="5">
    <location>
        <position position="240"/>
    </location>
    <ligand>
        <name>(2E)-4-hydroxy-3-methylbut-2-enyl diphosphate</name>
        <dbReference type="ChEBI" id="CHEBI:128753"/>
    </ligand>
</feature>
<feature type="binding site" evidence="5">
    <location>
        <position position="142"/>
    </location>
    <ligand>
        <name>dimethylallyl diphosphate</name>
        <dbReference type="ChEBI" id="CHEBI:57623"/>
    </ligand>
</feature>
<accession>A0ABY3YTI2</accession>
<feature type="binding site" evidence="5">
    <location>
        <position position="142"/>
    </location>
    <ligand>
        <name>isopentenyl diphosphate</name>
        <dbReference type="ChEBI" id="CHEBI:128769"/>
    </ligand>
</feature>
<keyword evidence="3 5" id="KW-0408">Iron</keyword>
<dbReference type="NCBIfam" id="TIGR00216">
    <property type="entry name" value="ispH_lytB"/>
    <property type="match status" value="1"/>
</dbReference>
<feature type="active site" description="Proton donor" evidence="5">
    <location>
        <position position="144"/>
    </location>
</feature>
<proteinExistence type="inferred from homology"/>
<dbReference type="Gene3D" id="3.40.50.11270">
    <property type="match status" value="1"/>
</dbReference>
<keyword evidence="5 6" id="KW-0560">Oxidoreductase</keyword>
<dbReference type="RefSeq" id="WP_003981750.1">
    <property type="nucleotide sequence ID" value="NZ_CP094298.1"/>
</dbReference>
<comment type="catalytic activity">
    <reaction evidence="5">
        <text>isopentenyl diphosphate + 2 oxidized [2Fe-2S]-[ferredoxin] + H2O = (2E)-4-hydroxy-3-methylbut-2-enyl diphosphate + 2 reduced [2Fe-2S]-[ferredoxin] + 2 H(+)</text>
        <dbReference type="Rhea" id="RHEA:24488"/>
        <dbReference type="Rhea" id="RHEA-COMP:10000"/>
        <dbReference type="Rhea" id="RHEA-COMP:10001"/>
        <dbReference type="ChEBI" id="CHEBI:15377"/>
        <dbReference type="ChEBI" id="CHEBI:15378"/>
        <dbReference type="ChEBI" id="CHEBI:33737"/>
        <dbReference type="ChEBI" id="CHEBI:33738"/>
        <dbReference type="ChEBI" id="CHEBI:128753"/>
        <dbReference type="ChEBI" id="CHEBI:128769"/>
        <dbReference type="EC" id="1.17.7.4"/>
    </reaction>
</comment>
<keyword evidence="1 5" id="KW-0004">4Fe-4S</keyword>
<organism evidence="6 7">
    <name type="scientific">Streptomyces rimosus subsp. rimosus</name>
    <dbReference type="NCBI Taxonomy" id="132474"/>
    <lineage>
        <taxon>Bacteria</taxon>
        <taxon>Bacillati</taxon>
        <taxon>Actinomycetota</taxon>
        <taxon>Actinomycetes</taxon>
        <taxon>Kitasatosporales</taxon>
        <taxon>Streptomycetaceae</taxon>
        <taxon>Streptomyces</taxon>
    </lineage>
</organism>
<keyword evidence="7" id="KW-1185">Reference proteome</keyword>
<dbReference type="GeneID" id="66860016"/>
<comment type="pathway">
    <text evidence="5">Isoprenoid biosynthesis; isopentenyl diphosphate biosynthesis via DXP pathway; isopentenyl diphosphate from 1-deoxy-D-xylulose 5-phosphate: step 6/6.</text>
</comment>
<dbReference type="EMBL" id="CP094298">
    <property type="protein sequence ID" value="UNZ00901.1"/>
    <property type="molecule type" value="Genomic_DNA"/>
</dbReference>
<evidence type="ECO:0000313" key="6">
    <source>
        <dbReference type="EMBL" id="UNZ00901.1"/>
    </source>
</evidence>
<feature type="binding site" evidence="5">
    <location>
        <position position="114"/>
    </location>
    <ligand>
        <name>[4Fe-4S] cluster</name>
        <dbReference type="ChEBI" id="CHEBI:49883"/>
    </ligand>
</feature>
<comment type="similarity">
    <text evidence="5">Belongs to the IspH family.</text>
</comment>
<feature type="binding site" evidence="5">
    <location>
        <position position="285"/>
    </location>
    <ligand>
        <name>isopentenyl diphosphate</name>
        <dbReference type="ChEBI" id="CHEBI:128769"/>
    </ligand>
</feature>
<evidence type="ECO:0000256" key="4">
    <source>
        <dbReference type="ARBA" id="ARBA00023014"/>
    </source>
</evidence>
<feature type="binding site" evidence="5">
    <location>
        <position position="240"/>
    </location>
    <ligand>
        <name>dimethylallyl diphosphate</name>
        <dbReference type="ChEBI" id="CHEBI:57623"/>
    </ligand>
</feature>
<evidence type="ECO:0000256" key="3">
    <source>
        <dbReference type="ARBA" id="ARBA00023004"/>
    </source>
</evidence>
<gene>
    <name evidence="6" type="primary">ispH1</name>
    <name evidence="5" type="synonym">ispH</name>
    <name evidence="6" type="ORF">SRIMR7_02000</name>
</gene>
<evidence type="ECO:0000313" key="7">
    <source>
        <dbReference type="Proteomes" id="UP000829494"/>
    </source>
</evidence>
<feature type="binding site" evidence="5">
    <location>
        <position position="240"/>
    </location>
    <ligand>
        <name>isopentenyl diphosphate</name>
        <dbReference type="ChEBI" id="CHEBI:128769"/>
    </ligand>
</feature>
<keyword evidence="2 5" id="KW-0479">Metal-binding</keyword>
<feature type="binding site" evidence="5">
    <location>
        <position position="285"/>
    </location>
    <ligand>
        <name>dimethylallyl diphosphate</name>
        <dbReference type="ChEBI" id="CHEBI:57623"/>
    </ligand>
</feature>